<accession>A0A140E6R9</accession>
<dbReference type="EMBL" id="CP014476">
    <property type="protein sequence ID" value="AMK79093.1"/>
    <property type="molecule type" value="Genomic_DNA"/>
</dbReference>
<dbReference type="AlphaFoldDB" id="A0A140E6R9"/>
<sequence>MFWNNQYEIDQCLKCIGEISELIAWFVDWKILGTGESRKNAPNRPLSGRSAKCRFCKLQYYKADVGGLNQSANSVEKVGIFGEAGNDVLNGH</sequence>
<evidence type="ECO:0000313" key="1">
    <source>
        <dbReference type="EMBL" id="AMK79093.1"/>
    </source>
</evidence>
<protein>
    <submittedName>
        <fullName evidence="1">Uncharacterized protein</fullName>
    </submittedName>
</protein>
<gene>
    <name evidence="1" type="ORF">JT25_021855</name>
</gene>
<reference evidence="1 2" key="1">
    <citation type="journal article" date="2015" name="Environ. Microbiol.">
        <title>Methane oxidation coupled to nitrate reduction under hypoxia by the Gammaproteobacterium Methylomonas denitrificans, sp. nov. type strain FJG1.</title>
        <authorList>
            <person name="Kits K.D."/>
            <person name="Klotz M.G."/>
            <person name="Stein L.Y."/>
        </authorList>
    </citation>
    <scope>NUCLEOTIDE SEQUENCE [LARGE SCALE GENOMIC DNA]</scope>
    <source>
        <strain evidence="1 2">FJG1</strain>
    </source>
</reference>
<dbReference type="Proteomes" id="UP000030512">
    <property type="component" value="Chromosome"/>
</dbReference>
<organism evidence="1 2">
    <name type="scientific">Methylomonas denitrificans</name>
    <dbReference type="NCBI Taxonomy" id="1538553"/>
    <lineage>
        <taxon>Bacteria</taxon>
        <taxon>Pseudomonadati</taxon>
        <taxon>Pseudomonadota</taxon>
        <taxon>Gammaproteobacteria</taxon>
        <taxon>Methylococcales</taxon>
        <taxon>Methylococcaceae</taxon>
        <taxon>Methylomonas</taxon>
    </lineage>
</organism>
<dbReference type="KEGG" id="mdn:JT25_021855"/>
<proteinExistence type="predicted"/>
<keyword evidence="2" id="KW-1185">Reference proteome</keyword>
<evidence type="ECO:0000313" key="2">
    <source>
        <dbReference type="Proteomes" id="UP000030512"/>
    </source>
</evidence>
<name>A0A140E6R9_9GAMM</name>